<evidence type="ECO:0000259" key="5">
    <source>
        <dbReference type="Pfam" id="PF00593"/>
    </source>
</evidence>
<keyword evidence="4" id="KW-0798">TonB box</keyword>
<sequence length="1065" mass="117071">MERSSTLPVYLTGRGRSRGWKEGVSAFALTALLAATPAYGQETEATDDTDDAEVIQVTGFRSSLQTSQTIKRDSEVVVDSITAEDIGALPDRSVTEALQRVPGVSIDRFRAGVDPDHFSIEGSGVVVRGLTWVRSELNGRDTFSANNGRILSFSDVPSELMGGVDVFKSPSADMIEGGISGTINLRTRRPFDGAPTISASVESSYGDFAEEWAPTYSVMASNRWDTGTSGEFGLLFNYVNSELISRSDGQQISNYAERTLYDNGDVVDPGAGTAVGQVYFPRGAAFRSQIFERQREGLGAAAQWRSEDRTMEATLQYLRSDSQQAWTEHAMEIATDNVASSGDSRAVAGTQLTFGPTGLFTGGAITSDDNGWRDDQNGADARSPIGGLQSNNIRRDVMQNYLTEDIGFNFKWTPNESWSFNFDFQRVESEVEVEDIGLWASTYQNVVIQMNGDDIPDISFTPPGLNGVPCAGDPGTANCPGYFRAPHDSFSDPFNSFPRAAMDHIEQSEGTLDSFRADGEYHFNNPDRWAESIRFGYRHANRDQITRFSTYNWGVISEQWGNGGPVWLDGNVAGVGNLADYFSPFAFDNFMQGDVPSPTGSTPPVFWNSNILENYDTFANFASTVANSWRPTTTCENWEPLAERCGQMEPGTPFLLQEINPIQETSDALYAMLRFNQDVGDGVEVSGNFGLRWVSMNRETQGYHSFTDVTFASDAECAAIPAGQTPPNFCLLSQGDRDAARNFADGSITPNTTSHDMEYYLPSFNIVARMENGWQFRFGASKTITMPDVGLTRNYYNITLQGPEFGQNNEFLGPRINSTVGNPYLDPIESMNFDASAEWYFADVGSLTVALFYKQLDNVITNGTERLVFTNNGATFDGIVTTPSNSPEQGTVKGFEIAYQQTYDFLPAPFNGLGMNASYTYVDSEGVVQSTLSATDPDVAAGRVANIDTSLLPLQGLSEHTFNVSGFYETDRVALRLAYAWRSDFVVTVRDVIVPYAPIVQESGGQLDGSAFYTINDNIRVGVQGVNLLNQVTRTSQVLNDDLLTAPRSWFMNDRRVTFILRATY</sequence>
<dbReference type="InterPro" id="IPR037066">
    <property type="entry name" value="Plug_dom_sf"/>
</dbReference>
<dbReference type="AlphaFoldDB" id="A0A495D3L0"/>
<dbReference type="RefSeq" id="WP_121211030.1">
    <property type="nucleotide sequence ID" value="NZ_RBIM01000004.1"/>
</dbReference>
<dbReference type="PANTHER" id="PTHR40980:SF3">
    <property type="entry name" value="TONB-DEPENDENT RECEPTOR-LIKE BETA-BARREL DOMAIN-CONTAINING PROTEIN"/>
    <property type="match status" value="1"/>
</dbReference>
<evidence type="ECO:0000256" key="4">
    <source>
        <dbReference type="RuleBase" id="RU003357"/>
    </source>
</evidence>
<name>A0A495D3L0_9PROT</name>
<dbReference type="Gene3D" id="2.40.170.20">
    <property type="entry name" value="TonB-dependent receptor, beta-barrel domain"/>
    <property type="match status" value="1"/>
</dbReference>
<evidence type="ECO:0000259" key="6">
    <source>
        <dbReference type="Pfam" id="PF07715"/>
    </source>
</evidence>
<reference evidence="7 8" key="1">
    <citation type="submission" date="2018-10" db="EMBL/GenBank/DDBJ databases">
        <title>Genomic Encyclopedia of Type Strains, Phase IV (KMG-IV): sequencing the most valuable type-strain genomes for metagenomic binning, comparative biology and taxonomic classification.</title>
        <authorList>
            <person name="Goeker M."/>
        </authorList>
    </citation>
    <scope>NUCLEOTIDE SEQUENCE [LARGE SCALE GENOMIC DNA]</scope>
    <source>
        <strain evidence="7 8">DSM 4734</strain>
    </source>
</reference>
<evidence type="ECO:0000256" key="2">
    <source>
        <dbReference type="ARBA" id="ARBA00023136"/>
    </source>
</evidence>
<dbReference type="InterPro" id="IPR012910">
    <property type="entry name" value="Plug_dom"/>
</dbReference>
<dbReference type="PANTHER" id="PTHR40980">
    <property type="entry name" value="PLUG DOMAIN-CONTAINING PROTEIN"/>
    <property type="match status" value="1"/>
</dbReference>
<dbReference type="InterPro" id="IPR036942">
    <property type="entry name" value="Beta-barrel_TonB_sf"/>
</dbReference>
<dbReference type="Gene3D" id="2.170.130.10">
    <property type="entry name" value="TonB-dependent receptor, plug domain"/>
    <property type="match status" value="1"/>
</dbReference>
<evidence type="ECO:0000256" key="1">
    <source>
        <dbReference type="ARBA" id="ARBA00004442"/>
    </source>
</evidence>
<gene>
    <name evidence="7" type="ORF">C7435_1826</name>
</gene>
<dbReference type="Pfam" id="PF07715">
    <property type="entry name" value="Plug"/>
    <property type="match status" value="1"/>
</dbReference>
<evidence type="ECO:0000256" key="3">
    <source>
        <dbReference type="ARBA" id="ARBA00023237"/>
    </source>
</evidence>
<accession>A0A495D3L0</accession>
<comment type="caution">
    <text evidence="7">The sequence shown here is derived from an EMBL/GenBank/DDBJ whole genome shotgun (WGS) entry which is preliminary data.</text>
</comment>
<dbReference type="EMBL" id="RBIM01000004">
    <property type="protein sequence ID" value="RKQ96496.1"/>
    <property type="molecule type" value="Genomic_DNA"/>
</dbReference>
<dbReference type="Pfam" id="PF00593">
    <property type="entry name" value="TonB_dep_Rec_b-barrel"/>
    <property type="match status" value="1"/>
</dbReference>
<evidence type="ECO:0000313" key="7">
    <source>
        <dbReference type="EMBL" id="RKQ96496.1"/>
    </source>
</evidence>
<proteinExistence type="inferred from homology"/>
<dbReference type="OrthoDB" id="5476657at2"/>
<dbReference type="NCBIfam" id="TIGR01782">
    <property type="entry name" value="TonB-Xanth-Caul"/>
    <property type="match status" value="1"/>
</dbReference>
<dbReference type="SUPFAM" id="SSF56935">
    <property type="entry name" value="Porins"/>
    <property type="match status" value="1"/>
</dbReference>
<feature type="domain" description="TonB-dependent receptor-like beta-barrel" evidence="5">
    <location>
        <begin position="503"/>
        <end position="1028"/>
    </location>
</feature>
<protein>
    <submittedName>
        <fullName evidence="7">TonB-dependent receptor</fullName>
    </submittedName>
</protein>
<comment type="similarity">
    <text evidence="4">Belongs to the TonB-dependent receptor family.</text>
</comment>
<organism evidence="7 8">
    <name type="scientific">Maricaulis maris</name>
    <dbReference type="NCBI Taxonomy" id="74318"/>
    <lineage>
        <taxon>Bacteria</taxon>
        <taxon>Pseudomonadati</taxon>
        <taxon>Pseudomonadota</taxon>
        <taxon>Alphaproteobacteria</taxon>
        <taxon>Maricaulales</taxon>
        <taxon>Maricaulaceae</taxon>
        <taxon>Maricaulis</taxon>
    </lineage>
</organism>
<keyword evidence="2 4" id="KW-0472">Membrane</keyword>
<dbReference type="InterPro" id="IPR000531">
    <property type="entry name" value="Beta-barrel_TonB"/>
</dbReference>
<comment type="subcellular location">
    <subcellularLocation>
        <location evidence="1 4">Cell outer membrane</location>
    </subcellularLocation>
</comment>
<dbReference type="InterPro" id="IPR010104">
    <property type="entry name" value="TonB_rcpt_bac"/>
</dbReference>
<dbReference type="GO" id="GO:0009279">
    <property type="term" value="C:cell outer membrane"/>
    <property type="evidence" value="ECO:0007669"/>
    <property type="project" value="UniProtKB-SubCell"/>
</dbReference>
<evidence type="ECO:0000313" key="8">
    <source>
        <dbReference type="Proteomes" id="UP000273675"/>
    </source>
</evidence>
<keyword evidence="3" id="KW-0998">Cell outer membrane</keyword>
<feature type="domain" description="TonB-dependent receptor plug" evidence="6">
    <location>
        <begin position="71"/>
        <end position="181"/>
    </location>
</feature>
<dbReference type="Proteomes" id="UP000273675">
    <property type="component" value="Unassembled WGS sequence"/>
</dbReference>
<keyword evidence="7" id="KW-0675">Receptor</keyword>